<keyword evidence="3" id="KW-1185">Reference proteome</keyword>
<proteinExistence type="predicted"/>
<evidence type="ECO:0000313" key="2">
    <source>
        <dbReference type="EMBL" id="MEY9451472.1"/>
    </source>
</evidence>
<protein>
    <submittedName>
        <fullName evidence="2">Uncharacterized protein</fullName>
    </submittedName>
</protein>
<keyword evidence="1" id="KW-1133">Transmembrane helix</keyword>
<sequence>MCAVSGDRVVSSVKVSMVAIVGFLGHFFWHTHVVLDWHV</sequence>
<name>A0ABV4FJH4_9BRAD</name>
<keyword evidence="1" id="KW-0472">Membrane</keyword>
<keyword evidence="1" id="KW-0812">Transmembrane</keyword>
<gene>
    <name evidence="2" type="ORF">ABIG07_000420</name>
</gene>
<evidence type="ECO:0000256" key="1">
    <source>
        <dbReference type="SAM" id="Phobius"/>
    </source>
</evidence>
<accession>A0ABV4FJH4</accession>
<comment type="caution">
    <text evidence="2">The sequence shown here is derived from an EMBL/GenBank/DDBJ whole genome shotgun (WGS) entry which is preliminary data.</text>
</comment>
<feature type="transmembrane region" description="Helical" evidence="1">
    <location>
        <begin position="12"/>
        <end position="29"/>
    </location>
</feature>
<reference evidence="2 3" key="1">
    <citation type="submission" date="2024-07" db="EMBL/GenBank/DDBJ databases">
        <title>Genomic Encyclopedia of Type Strains, Phase V (KMG-V): Genome sequencing to study the core and pangenomes of soil and plant-associated prokaryotes.</title>
        <authorList>
            <person name="Whitman W."/>
        </authorList>
    </citation>
    <scope>NUCLEOTIDE SEQUENCE [LARGE SCALE GENOMIC DNA]</scope>
    <source>
        <strain evidence="2 3">USDA 152</strain>
    </source>
</reference>
<dbReference type="Proteomes" id="UP001565369">
    <property type="component" value="Unassembled WGS sequence"/>
</dbReference>
<dbReference type="EMBL" id="JBGBZJ010000002">
    <property type="protein sequence ID" value="MEY9451472.1"/>
    <property type="molecule type" value="Genomic_DNA"/>
</dbReference>
<evidence type="ECO:0000313" key="3">
    <source>
        <dbReference type="Proteomes" id="UP001565369"/>
    </source>
</evidence>
<organism evidence="2 3">
    <name type="scientific">Bradyrhizobium ottawaense</name>
    <dbReference type="NCBI Taxonomy" id="931866"/>
    <lineage>
        <taxon>Bacteria</taxon>
        <taxon>Pseudomonadati</taxon>
        <taxon>Pseudomonadota</taxon>
        <taxon>Alphaproteobacteria</taxon>
        <taxon>Hyphomicrobiales</taxon>
        <taxon>Nitrobacteraceae</taxon>
        <taxon>Bradyrhizobium</taxon>
    </lineage>
</organism>